<evidence type="ECO:0000313" key="2">
    <source>
        <dbReference type="Proteomes" id="UP000829398"/>
    </source>
</evidence>
<comment type="caution">
    <text evidence="1">The sequence shown here is derived from an EMBL/GenBank/DDBJ whole genome shotgun (WGS) entry which is preliminary data.</text>
</comment>
<proteinExistence type="predicted"/>
<name>A0ACB8IIU2_CITSI</name>
<keyword evidence="2" id="KW-1185">Reference proteome</keyword>
<evidence type="ECO:0000313" key="1">
    <source>
        <dbReference type="EMBL" id="KAH9696903.1"/>
    </source>
</evidence>
<sequence>MSGDVAGLIENKASGLDPWPVLLAEISMFLVFATTSKAKMMKFLLCDFVDDSLIETTSPQSKLVGRAQGLYRSACQHQLAIIVSMSFVFVDSPNNGSCISLFGNNWSIVHVRKMPFVGATCVFLLTGGYAIAQTHRADFKSGDAIVGCNVIVVY</sequence>
<reference evidence="2" key="1">
    <citation type="journal article" date="2023" name="Hortic. Res.">
        <title>A chromosome-level phased genome enabling allele-level studies in sweet orange: a case study on citrus Huanglongbing tolerance.</title>
        <authorList>
            <person name="Wu B."/>
            <person name="Yu Q."/>
            <person name="Deng Z."/>
            <person name="Duan Y."/>
            <person name="Luo F."/>
            <person name="Gmitter F. Jr."/>
        </authorList>
    </citation>
    <scope>NUCLEOTIDE SEQUENCE [LARGE SCALE GENOMIC DNA]</scope>
    <source>
        <strain evidence="2">cv. Valencia</strain>
    </source>
</reference>
<accession>A0ACB8IIU2</accession>
<organism evidence="1 2">
    <name type="scientific">Citrus sinensis</name>
    <name type="common">Sweet orange</name>
    <name type="synonym">Citrus aurantium var. sinensis</name>
    <dbReference type="NCBI Taxonomy" id="2711"/>
    <lineage>
        <taxon>Eukaryota</taxon>
        <taxon>Viridiplantae</taxon>
        <taxon>Streptophyta</taxon>
        <taxon>Embryophyta</taxon>
        <taxon>Tracheophyta</taxon>
        <taxon>Spermatophyta</taxon>
        <taxon>Magnoliopsida</taxon>
        <taxon>eudicotyledons</taxon>
        <taxon>Gunneridae</taxon>
        <taxon>Pentapetalae</taxon>
        <taxon>rosids</taxon>
        <taxon>malvids</taxon>
        <taxon>Sapindales</taxon>
        <taxon>Rutaceae</taxon>
        <taxon>Aurantioideae</taxon>
        <taxon>Citrus</taxon>
    </lineage>
</organism>
<dbReference type="Proteomes" id="UP000829398">
    <property type="component" value="Chromosome 8"/>
</dbReference>
<dbReference type="EMBL" id="CM039177">
    <property type="protein sequence ID" value="KAH9696903.1"/>
    <property type="molecule type" value="Genomic_DNA"/>
</dbReference>
<protein>
    <submittedName>
        <fullName evidence="1">Dirigent protein 23</fullName>
    </submittedName>
</protein>
<gene>
    <name evidence="1" type="ORF">KPL71_023382</name>
</gene>